<protein>
    <submittedName>
        <fullName evidence="2">Uncharacterized protein</fullName>
    </submittedName>
</protein>
<name>A0A8S5UNV6_9CAUD</name>
<accession>A0A8S5UNV6</accession>
<proteinExistence type="predicted"/>
<feature type="transmembrane region" description="Helical" evidence="1">
    <location>
        <begin position="25"/>
        <end position="43"/>
    </location>
</feature>
<keyword evidence="1" id="KW-1133">Transmembrane helix</keyword>
<reference evidence="2" key="1">
    <citation type="journal article" date="2021" name="Proc. Natl. Acad. Sci. U.S.A.">
        <title>A Catalog of Tens of Thousands of Viruses from Human Metagenomes Reveals Hidden Associations with Chronic Diseases.</title>
        <authorList>
            <person name="Tisza M.J."/>
            <person name="Buck C.B."/>
        </authorList>
    </citation>
    <scope>NUCLEOTIDE SEQUENCE</scope>
    <source>
        <strain evidence="2">CtG4L18</strain>
    </source>
</reference>
<dbReference type="EMBL" id="BK016114">
    <property type="protein sequence ID" value="DAF96173.1"/>
    <property type="molecule type" value="Genomic_DNA"/>
</dbReference>
<evidence type="ECO:0000256" key="1">
    <source>
        <dbReference type="SAM" id="Phobius"/>
    </source>
</evidence>
<organism evidence="2">
    <name type="scientific">Podoviridae sp. ctG4L18</name>
    <dbReference type="NCBI Taxonomy" id="2825234"/>
    <lineage>
        <taxon>Viruses</taxon>
        <taxon>Duplodnaviria</taxon>
        <taxon>Heunggongvirae</taxon>
        <taxon>Uroviricota</taxon>
        <taxon>Caudoviricetes</taxon>
    </lineage>
</organism>
<evidence type="ECO:0000313" key="2">
    <source>
        <dbReference type="EMBL" id="DAF96173.1"/>
    </source>
</evidence>
<keyword evidence="1" id="KW-0472">Membrane</keyword>
<keyword evidence="1" id="KW-0812">Transmembrane</keyword>
<sequence>MLYATRESNPCNVQCFQPAALCSKLAFFLIAALYLLGFLKTLLAKL</sequence>